<comment type="caution">
    <text evidence="1">The sequence shown here is derived from an EMBL/GenBank/DDBJ whole genome shotgun (WGS) entry which is preliminary data.</text>
</comment>
<protein>
    <recommendedName>
        <fullName evidence="3">Outer membrane protein beta-barrel domain protein</fullName>
    </recommendedName>
</protein>
<sequence>MSYFIFQTMKRTVFHGACFKALYLLVLCLFPLSLPAEESGLSVEFQTKGAFFYKDFKPYTLVANVGYDITSRLFVHVEGAYAIDLFKQKGVKDYYADPIAGVNVGYTFLKTADLKLDARIGIGDNFKAKRDWRYNYYDAGVYAHLGSGRVKPIFGAGVRHYNAHSALFKDYTRFYVAIGFGL</sequence>
<evidence type="ECO:0000313" key="1">
    <source>
        <dbReference type="EMBL" id="ERK40323.1"/>
    </source>
</evidence>
<gene>
    <name evidence="1" type="ORF">HMPREF9135_0527</name>
</gene>
<organism evidence="1 2">
    <name type="scientific">Segatella baroniae F0067</name>
    <dbReference type="NCBI Taxonomy" id="1115809"/>
    <lineage>
        <taxon>Bacteria</taxon>
        <taxon>Pseudomonadati</taxon>
        <taxon>Bacteroidota</taxon>
        <taxon>Bacteroidia</taxon>
        <taxon>Bacteroidales</taxon>
        <taxon>Prevotellaceae</taxon>
        <taxon>Segatella</taxon>
    </lineage>
</organism>
<keyword evidence="2" id="KW-1185">Reference proteome</keyword>
<accession>U2QG69</accession>
<dbReference type="Proteomes" id="UP000016648">
    <property type="component" value="Unassembled WGS sequence"/>
</dbReference>
<reference evidence="1 2" key="1">
    <citation type="submission" date="2013-08" db="EMBL/GenBank/DDBJ databases">
        <authorList>
            <person name="Durkin A.S."/>
            <person name="Haft D.R."/>
            <person name="McCorrison J."/>
            <person name="Torralba M."/>
            <person name="Gillis M."/>
            <person name="Haft D.H."/>
            <person name="Methe B."/>
            <person name="Sutton G."/>
            <person name="Nelson K.E."/>
        </authorList>
    </citation>
    <scope>NUCLEOTIDE SEQUENCE [LARGE SCALE GENOMIC DNA]</scope>
    <source>
        <strain evidence="1 2">F0067</strain>
    </source>
</reference>
<evidence type="ECO:0000313" key="2">
    <source>
        <dbReference type="Proteomes" id="UP000016648"/>
    </source>
</evidence>
<name>U2QG69_9BACT</name>
<dbReference type="AlphaFoldDB" id="U2QG69"/>
<evidence type="ECO:0008006" key="3">
    <source>
        <dbReference type="Google" id="ProtNLM"/>
    </source>
</evidence>
<dbReference type="EMBL" id="AWEY01000007">
    <property type="protein sequence ID" value="ERK40323.1"/>
    <property type="molecule type" value="Genomic_DNA"/>
</dbReference>
<dbReference type="PATRIC" id="fig|1115809.3.peg.347"/>
<proteinExistence type="predicted"/>